<dbReference type="Pfam" id="PF22807">
    <property type="entry name" value="TrAA12"/>
    <property type="match status" value="2"/>
</dbReference>
<reference evidence="2" key="1">
    <citation type="submission" date="2023-01" db="EMBL/GenBank/DDBJ databases">
        <title>Xenophilus mangrovi sp. nov., isolated from soil of Mangrove nature reserve.</title>
        <authorList>
            <person name="Xu S."/>
            <person name="Liu Z."/>
            <person name="Xu Y."/>
        </authorList>
    </citation>
    <scope>NUCLEOTIDE SEQUENCE</scope>
    <source>
        <strain evidence="2">YW8</strain>
    </source>
</reference>
<proteinExistence type="predicted"/>
<dbReference type="InterPro" id="IPR011042">
    <property type="entry name" value="6-blade_b-propeller_TolB-like"/>
</dbReference>
<evidence type="ECO:0000259" key="1">
    <source>
        <dbReference type="Pfam" id="PF22807"/>
    </source>
</evidence>
<dbReference type="Proteomes" id="UP001212602">
    <property type="component" value="Unassembled WGS sequence"/>
</dbReference>
<dbReference type="PANTHER" id="PTHR33546:SF1">
    <property type="entry name" value="LARGE, MULTIFUNCTIONAL SECRETED PROTEIN"/>
    <property type="match status" value="1"/>
</dbReference>
<dbReference type="SUPFAM" id="SSF50952">
    <property type="entry name" value="Soluble quinoprotein glucose dehydrogenase"/>
    <property type="match status" value="1"/>
</dbReference>
<dbReference type="EMBL" id="JAQIPB010000002">
    <property type="protein sequence ID" value="MDA7415990.1"/>
    <property type="molecule type" value="Genomic_DNA"/>
</dbReference>
<comment type="caution">
    <text evidence="2">The sequence shown here is derived from an EMBL/GenBank/DDBJ whole genome shotgun (WGS) entry which is preliminary data.</text>
</comment>
<protein>
    <submittedName>
        <fullName evidence="2">Sorbosone dehydrogenase family protein</fullName>
    </submittedName>
</protein>
<organism evidence="2 3">
    <name type="scientific">Xenophilus arseniciresistens</name>
    <dbReference type="NCBI Taxonomy" id="1283306"/>
    <lineage>
        <taxon>Bacteria</taxon>
        <taxon>Pseudomonadati</taxon>
        <taxon>Pseudomonadota</taxon>
        <taxon>Betaproteobacteria</taxon>
        <taxon>Burkholderiales</taxon>
        <taxon>Comamonadaceae</taxon>
        <taxon>Xenophilus</taxon>
    </lineage>
</organism>
<feature type="domain" description="Pyrroloquinoline quinone-dependent pyranose dehydrogenase beta-propeller" evidence="1">
    <location>
        <begin position="182"/>
        <end position="310"/>
    </location>
</feature>
<dbReference type="InterPro" id="IPR011041">
    <property type="entry name" value="Quinoprot_gluc/sorb_DH_b-prop"/>
</dbReference>
<gene>
    <name evidence="2" type="ORF">PGB34_06390</name>
</gene>
<dbReference type="InterPro" id="IPR054539">
    <property type="entry name" value="Beta-prop_PDH"/>
</dbReference>
<dbReference type="RefSeq" id="WP_271427230.1">
    <property type="nucleotide sequence ID" value="NZ_JAQIPB010000002.1"/>
</dbReference>
<evidence type="ECO:0000313" key="2">
    <source>
        <dbReference type="EMBL" id="MDA7415990.1"/>
    </source>
</evidence>
<dbReference type="Gene3D" id="2.120.10.30">
    <property type="entry name" value="TolB, C-terminal domain"/>
    <property type="match status" value="1"/>
</dbReference>
<keyword evidence="3" id="KW-1185">Reference proteome</keyword>
<feature type="domain" description="Pyrroloquinoline quinone-dependent pyranose dehydrogenase beta-propeller" evidence="1">
    <location>
        <begin position="352"/>
        <end position="462"/>
    </location>
</feature>
<name>A0AAE3N5L1_9BURK</name>
<sequence>MNTPAGLRTSPSIDRHPRRWRHRAGACASAGVLVALLAACGDTAQLPEAAGIGPSPTLPAPNKTLFPTVHVATATGWPQDQMPTPAAGTRVTAFAKDLAHPRWVYVLPNGDVLVAESDKPAVPKEDQGLMKKVRGWVMGKVMARAGSGRQPSADRITLLRDADGDGQAEVRHVFLQGLHSPFGMALVGQDFYVANADAVMRFPYQSGQTQITAAGTRVTDLPGLPLNHHWTKNLIASPDGAKLYVTVGSNSNVGENGMAAEEGRAAIWELDRVSGNKRLFATGLRNPNGMGWAPGTGALWTVVNERDEIGSDLVPDYLTSVKDGAFYGWPYSYFGTHVDARVQPPRPELVAKAVAPDYALGSHVAPLGLAFADPQRPQAAALPQAWREGAFIGLHGSWNRKPRSGYKVIFVPFENGQPKGMPQDVLTGFLNADGEARGRPVGVALDARGGLLVADDVGNALWRVAATTP</sequence>
<dbReference type="AlphaFoldDB" id="A0AAE3N5L1"/>
<dbReference type="PANTHER" id="PTHR33546">
    <property type="entry name" value="LARGE, MULTIFUNCTIONAL SECRETED PROTEIN-RELATED"/>
    <property type="match status" value="1"/>
</dbReference>
<evidence type="ECO:0000313" key="3">
    <source>
        <dbReference type="Proteomes" id="UP001212602"/>
    </source>
</evidence>
<accession>A0AAE3N5L1</accession>